<evidence type="ECO:0000313" key="3">
    <source>
        <dbReference type="Proteomes" id="UP000007798"/>
    </source>
</evidence>
<accession>B4NDW2</accession>
<keyword evidence="3" id="KW-1185">Reference proteome</keyword>
<gene>
    <name evidence="2" type="primary">Dwil\GK25524</name>
    <name evidence="2" type="ORF">Dwil_GK25524</name>
</gene>
<feature type="signal peptide" evidence="1">
    <location>
        <begin position="1"/>
        <end position="15"/>
    </location>
</feature>
<dbReference type="OrthoDB" id="7872085at2759"/>
<name>B4NDW2_DROWI</name>
<reference evidence="2 3" key="1">
    <citation type="journal article" date="2007" name="Nature">
        <title>Evolution of genes and genomes on the Drosophila phylogeny.</title>
        <authorList>
            <consortium name="Drosophila 12 Genomes Consortium"/>
            <person name="Clark A.G."/>
            <person name="Eisen M.B."/>
            <person name="Smith D.R."/>
            <person name="Bergman C.M."/>
            <person name="Oliver B."/>
            <person name="Markow T.A."/>
            <person name="Kaufman T.C."/>
            <person name="Kellis M."/>
            <person name="Gelbart W."/>
            <person name="Iyer V.N."/>
            <person name="Pollard D.A."/>
            <person name="Sackton T.B."/>
            <person name="Larracuente A.M."/>
            <person name="Singh N.D."/>
            <person name="Abad J.P."/>
            <person name="Abt D.N."/>
            <person name="Adryan B."/>
            <person name="Aguade M."/>
            <person name="Akashi H."/>
            <person name="Anderson W.W."/>
            <person name="Aquadro C.F."/>
            <person name="Ardell D.H."/>
            <person name="Arguello R."/>
            <person name="Artieri C.G."/>
            <person name="Barbash D.A."/>
            <person name="Barker D."/>
            <person name="Barsanti P."/>
            <person name="Batterham P."/>
            <person name="Batzoglou S."/>
            <person name="Begun D."/>
            <person name="Bhutkar A."/>
            <person name="Blanco E."/>
            <person name="Bosak S.A."/>
            <person name="Bradley R.K."/>
            <person name="Brand A.D."/>
            <person name="Brent M.R."/>
            <person name="Brooks A.N."/>
            <person name="Brown R.H."/>
            <person name="Butlin R.K."/>
            <person name="Caggese C."/>
            <person name="Calvi B.R."/>
            <person name="Bernardo de Carvalho A."/>
            <person name="Caspi A."/>
            <person name="Castrezana S."/>
            <person name="Celniker S.E."/>
            <person name="Chang J.L."/>
            <person name="Chapple C."/>
            <person name="Chatterji S."/>
            <person name="Chinwalla A."/>
            <person name="Civetta A."/>
            <person name="Clifton S.W."/>
            <person name="Comeron J.M."/>
            <person name="Costello J.C."/>
            <person name="Coyne J.A."/>
            <person name="Daub J."/>
            <person name="David R.G."/>
            <person name="Delcher A.L."/>
            <person name="Delehaunty K."/>
            <person name="Do C.B."/>
            <person name="Ebling H."/>
            <person name="Edwards K."/>
            <person name="Eickbush T."/>
            <person name="Evans J.D."/>
            <person name="Filipski A."/>
            <person name="Findeiss S."/>
            <person name="Freyhult E."/>
            <person name="Fulton L."/>
            <person name="Fulton R."/>
            <person name="Garcia A.C."/>
            <person name="Gardiner A."/>
            <person name="Garfield D.A."/>
            <person name="Garvin B.E."/>
            <person name="Gibson G."/>
            <person name="Gilbert D."/>
            <person name="Gnerre S."/>
            <person name="Godfrey J."/>
            <person name="Good R."/>
            <person name="Gotea V."/>
            <person name="Gravely B."/>
            <person name="Greenberg A.J."/>
            <person name="Griffiths-Jones S."/>
            <person name="Gross S."/>
            <person name="Guigo R."/>
            <person name="Gustafson E.A."/>
            <person name="Haerty W."/>
            <person name="Hahn M.W."/>
            <person name="Halligan D.L."/>
            <person name="Halpern A.L."/>
            <person name="Halter G.M."/>
            <person name="Han M.V."/>
            <person name="Heger A."/>
            <person name="Hillier L."/>
            <person name="Hinrichs A.S."/>
            <person name="Holmes I."/>
            <person name="Hoskins R.A."/>
            <person name="Hubisz M.J."/>
            <person name="Hultmark D."/>
            <person name="Huntley M.A."/>
            <person name="Jaffe D.B."/>
            <person name="Jagadeeshan S."/>
            <person name="Jeck W.R."/>
            <person name="Johnson J."/>
            <person name="Jones C.D."/>
            <person name="Jordan W.C."/>
            <person name="Karpen G.H."/>
            <person name="Kataoka E."/>
            <person name="Keightley P.D."/>
            <person name="Kheradpour P."/>
            <person name="Kirkness E.F."/>
            <person name="Koerich L.B."/>
            <person name="Kristiansen K."/>
            <person name="Kudrna D."/>
            <person name="Kulathinal R.J."/>
            <person name="Kumar S."/>
            <person name="Kwok R."/>
            <person name="Lander E."/>
            <person name="Langley C.H."/>
            <person name="Lapoint R."/>
            <person name="Lazzaro B.P."/>
            <person name="Lee S.J."/>
            <person name="Levesque L."/>
            <person name="Li R."/>
            <person name="Lin C.F."/>
            <person name="Lin M.F."/>
            <person name="Lindblad-Toh K."/>
            <person name="Llopart A."/>
            <person name="Long M."/>
            <person name="Low L."/>
            <person name="Lozovsky E."/>
            <person name="Lu J."/>
            <person name="Luo M."/>
            <person name="Machado C.A."/>
            <person name="Makalowski W."/>
            <person name="Marzo M."/>
            <person name="Matsuda M."/>
            <person name="Matzkin L."/>
            <person name="McAllister B."/>
            <person name="McBride C.S."/>
            <person name="McKernan B."/>
            <person name="McKernan K."/>
            <person name="Mendez-Lago M."/>
            <person name="Minx P."/>
            <person name="Mollenhauer M.U."/>
            <person name="Montooth K."/>
            <person name="Mount S.M."/>
            <person name="Mu X."/>
            <person name="Myers E."/>
            <person name="Negre B."/>
            <person name="Newfeld S."/>
            <person name="Nielsen R."/>
            <person name="Noor M.A."/>
            <person name="O'Grady P."/>
            <person name="Pachter L."/>
            <person name="Papaceit M."/>
            <person name="Parisi M.J."/>
            <person name="Parisi M."/>
            <person name="Parts L."/>
            <person name="Pedersen J.S."/>
            <person name="Pesole G."/>
            <person name="Phillippy A.M."/>
            <person name="Ponting C.P."/>
            <person name="Pop M."/>
            <person name="Porcelli D."/>
            <person name="Powell J.R."/>
            <person name="Prohaska S."/>
            <person name="Pruitt K."/>
            <person name="Puig M."/>
            <person name="Quesneville H."/>
            <person name="Ram K.R."/>
            <person name="Rand D."/>
            <person name="Rasmussen M.D."/>
            <person name="Reed L.K."/>
            <person name="Reenan R."/>
            <person name="Reily A."/>
            <person name="Remington K.A."/>
            <person name="Rieger T.T."/>
            <person name="Ritchie M.G."/>
            <person name="Robin C."/>
            <person name="Rogers Y.H."/>
            <person name="Rohde C."/>
            <person name="Rozas J."/>
            <person name="Rubenfield M.J."/>
            <person name="Ruiz A."/>
            <person name="Russo S."/>
            <person name="Salzberg S.L."/>
            <person name="Sanchez-Gracia A."/>
            <person name="Saranga D.J."/>
            <person name="Sato H."/>
            <person name="Schaeffer S.W."/>
            <person name="Schatz M.C."/>
            <person name="Schlenke T."/>
            <person name="Schwartz R."/>
            <person name="Segarra C."/>
            <person name="Singh R.S."/>
            <person name="Sirot L."/>
            <person name="Sirota M."/>
            <person name="Sisneros N.B."/>
            <person name="Smith C.D."/>
            <person name="Smith T.F."/>
            <person name="Spieth J."/>
            <person name="Stage D.E."/>
            <person name="Stark A."/>
            <person name="Stephan W."/>
            <person name="Strausberg R.L."/>
            <person name="Strempel S."/>
            <person name="Sturgill D."/>
            <person name="Sutton G."/>
            <person name="Sutton G.G."/>
            <person name="Tao W."/>
            <person name="Teichmann S."/>
            <person name="Tobari Y.N."/>
            <person name="Tomimura Y."/>
            <person name="Tsolas J.M."/>
            <person name="Valente V.L."/>
            <person name="Venter E."/>
            <person name="Venter J.C."/>
            <person name="Vicario S."/>
            <person name="Vieira F.G."/>
            <person name="Vilella A.J."/>
            <person name="Villasante A."/>
            <person name="Walenz B."/>
            <person name="Wang J."/>
            <person name="Wasserman M."/>
            <person name="Watts T."/>
            <person name="Wilson D."/>
            <person name="Wilson R.K."/>
            <person name="Wing R.A."/>
            <person name="Wolfner M.F."/>
            <person name="Wong A."/>
            <person name="Wong G.K."/>
            <person name="Wu C.I."/>
            <person name="Wu G."/>
            <person name="Yamamoto D."/>
            <person name="Yang H.P."/>
            <person name="Yang S.P."/>
            <person name="Yorke J.A."/>
            <person name="Yoshida K."/>
            <person name="Zdobnov E."/>
            <person name="Zhang P."/>
            <person name="Zhang Y."/>
            <person name="Zimin A.V."/>
            <person name="Baldwin J."/>
            <person name="Abdouelleil A."/>
            <person name="Abdulkadir J."/>
            <person name="Abebe A."/>
            <person name="Abera B."/>
            <person name="Abreu J."/>
            <person name="Acer S.C."/>
            <person name="Aftuck L."/>
            <person name="Alexander A."/>
            <person name="An P."/>
            <person name="Anderson E."/>
            <person name="Anderson S."/>
            <person name="Arachi H."/>
            <person name="Azer M."/>
            <person name="Bachantsang P."/>
            <person name="Barry A."/>
            <person name="Bayul T."/>
            <person name="Berlin A."/>
            <person name="Bessette D."/>
            <person name="Bloom T."/>
            <person name="Blye J."/>
            <person name="Boguslavskiy L."/>
            <person name="Bonnet C."/>
            <person name="Boukhgalter B."/>
            <person name="Bourzgui I."/>
            <person name="Brown A."/>
            <person name="Cahill P."/>
            <person name="Channer S."/>
            <person name="Cheshatsang Y."/>
            <person name="Chuda L."/>
            <person name="Citroen M."/>
            <person name="Collymore A."/>
            <person name="Cooke P."/>
            <person name="Costello M."/>
            <person name="D'Aco K."/>
            <person name="Daza R."/>
            <person name="De Haan G."/>
            <person name="DeGray S."/>
            <person name="DeMaso C."/>
            <person name="Dhargay N."/>
            <person name="Dooley K."/>
            <person name="Dooley E."/>
            <person name="Doricent M."/>
            <person name="Dorje P."/>
            <person name="Dorjee K."/>
            <person name="Dupes A."/>
            <person name="Elong R."/>
            <person name="Falk J."/>
            <person name="Farina A."/>
            <person name="Faro S."/>
            <person name="Ferguson D."/>
            <person name="Fisher S."/>
            <person name="Foley C.D."/>
            <person name="Franke A."/>
            <person name="Friedrich D."/>
            <person name="Gadbois L."/>
            <person name="Gearin G."/>
            <person name="Gearin C.R."/>
            <person name="Giannoukos G."/>
            <person name="Goode T."/>
            <person name="Graham J."/>
            <person name="Grandbois E."/>
            <person name="Grewal S."/>
            <person name="Gyaltsen K."/>
            <person name="Hafez N."/>
            <person name="Hagos B."/>
            <person name="Hall J."/>
            <person name="Henson C."/>
            <person name="Hollinger A."/>
            <person name="Honan T."/>
            <person name="Huard M.D."/>
            <person name="Hughes L."/>
            <person name="Hurhula B."/>
            <person name="Husby M.E."/>
            <person name="Kamat A."/>
            <person name="Kanga B."/>
            <person name="Kashin S."/>
            <person name="Khazanovich D."/>
            <person name="Kisner P."/>
            <person name="Lance K."/>
            <person name="Lara M."/>
            <person name="Lee W."/>
            <person name="Lennon N."/>
            <person name="Letendre F."/>
            <person name="LeVine R."/>
            <person name="Lipovsky A."/>
            <person name="Liu X."/>
            <person name="Liu J."/>
            <person name="Liu S."/>
            <person name="Lokyitsang T."/>
            <person name="Lokyitsang Y."/>
            <person name="Lubonja R."/>
            <person name="Lui A."/>
            <person name="MacDonald P."/>
            <person name="Magnisalis V."/>
            <person name="Maru K."/>
            <person name="Matthews C."/>
            <person name="McCusker W."/>
            <person name="McDonough S."/>
            <person name="Mehta T."/>
            <person name="Meldrim J."/>
            <person name="Meneus L."/>
            <person name="Mihai O."/>
            <person name="Mihalev A."/>
            <person name="Mihova T."/>
            <person name="Mittelman R."/>
            <person name="Mlenga V."/>
            <person name="Montmayeur A."/>
            <person name="Mulrain L."/>
            <person name="Navidi A."/>
            <person name="Naylor J."/>
            <person name="Negash T."/>
            <person name="Nguyen T."/>
            <person name="Nguyen N."/>
            <person name="Nicol R."/>
            <person name="Norbu C."/>
            <person name="Norbu N."/>
            <person name="Novod N."/>
            <person name="O'Neill B."/>
            <person name="Osman S."/>
            <person name="Markiewicz E."/>
            <person name="Oyono O.L."/>
            <person name="Patti C."/>
            <person name="Phunkhang P."/>
            <person name="Pierre F."/>
            <person name="Priest M."/>
            <person name="Raghuraman S."/>
            <person name="Rege F."/>
            <person name="Reyes R."/>
            <person name="Rise C."/>
            <person name="Rogov P."/>
            <person name="Ross K."/>
            <person name="Ryan E."/>
            <person name="Settipalli S."/>
            <person name="Shea T."/>
            <person name="Sherpa N."/>
            <person name="Shi L."/>
            <person name="Shih D."/>
            <person name="Sparrow T."/>
            <person name="Spaulding J."/>
            <person name="Stalker J."/>
            <person name="Stange-Thomann N."/>
            <person name="Stavropoulos S."/>
            <person name="Stone C."/>
            <person name="Strader C."/>
            <person name="Tesfaye S."/>
            <person name="Thomson T."/>
            <person name="Thoulutsang Y."/>
            <person name="Thoulutsang D."/>
            <person name="Topham K."/>
            <person name="Topping I."/>
            <person name="Tsamla T."/>
            <person name="Vassiliev H."/>
            <person name="Vo A."/>
            <person name="Wangchuk T."/>
            <person name="Wangdi T."/>
            <person name="Weiand M."/>
            <person name="Wilkinson J."/>
            <person name="Wilson A."/>
            <person name="Yadav S."/>
            <person name="Young G."/>
            <person name="Yu Q."/>
            <person name="Zembek L."/>
            <person name="Zhong D."/>
            <person name="Zimmer A."/>
            <person name="Zwirko Z."/>
            <person name="Jaffe D.B."/>
            <person name="Alvarez P."/>
            <person name="Brockman W."/>
            <person name="Butler J."/>
            <person name="Chin C."/>
            <person name="Gnerre S."/>
            <person name="Grabherr M."/>
            <person name="Kleber M."/>
            <person name="Mauceli E."/>
            <person name="MacCallum I."/>
        </authorList>
    </citation>
    <scope>NUCLEOTIDE SEQUENCE [LARGE SCALE GENOMIC DNA]</scope>
    <source>
        <strain evidence="3">Tucson 14030-0811.24</strain>
    </source>
</reference>
<feature type="chain" id="PRO_5012248978" description="DUF4794 domain-containing protein" evidence="1">
    <location>
        <begin position="16"/>
        <end position="307"/>
    </location>
</feature>
<dbReference type="STRING" id="7260.B4NDW2"/>
<evidence type="ECO:0000313" key="2">
    <source>
        <dbReference type="EMBL" id="EDW81931.2"/>
    </source>
</evidence>
<protein>
    <recommendedName>
        <fullName evidence="4">DUF4794 domain-containing protein</fullName>
    </recommendedName>
</protein>
<dbReference type="InParanoid" id="B4NDW2"/>
<sequence length="307" mass="33546">MAGLIGLCWSRSAPALTLPVSAFNWPTNDQSSVVDDLGYAVTQNPGPIEPRQGLHPHNFVTSLDDFPSLSGDEIIYTAPEDSFTGRMHLNKKPNDNIIVIVSNTSLINEQTTATTTAATTRLGDFVPAGYYRAPPPSYGLPMQYFRTHQDQSQFGWNDLSAFGGPSFFTGGPSVSGGSGVPLVPISLPNNQVAYVPLNLRMLRQLSAKMPIRESNQQSDNAQQNQLNDQYDDQEDDVPLSMTGLQSNVESVVDAQPNPLLSDPSAAGSAFNFNMLGQRRKSQPPKMAVRNPFRAFANNMNLRRVQFV</sequence>
<evidence type="ECO:0008006" key="4">
    <source>
        <dbReference type="Google" id="ProtNLM"/>
    </source>
</evidence>
<evidence type="ECO:0000256" key="1">
    <source>
        <dbReference type="SAM" id="SignalP"/>
    </source>
</evidence>
<keyword evidence="1" id="KW-0732">Signal</keyword>
<dbReference type="EMBL" id="CH964239">
    <property type="protein sequence ID" value="EDW81931.2"/>
    <property type="molecule type" value="Genomic_DNA"/>
</dbReference>
<dbReference type="HOGENOM" id="CLU_880749_0_0_1"/>
<dbReference type="Proteomes" id="UP000007798">
    <property type="component" value="Unassembled WGS sequence"/>
</dbReference>
<dbReference type="AlphaFoldDB" id="B4NDW2"/>
<proteinExistence type="predicted"/>
<organism evidence="2 3">
    <name type="scientific">Drosophila willistoni</name>
    <name type="common">Fruit fly</name>
    <dbReference type="NCBI Taxonomy" id="7260"/>
    <lineage>
        <taxon>Eukaryota</taxon>
        <taxon>Metazoa</taxon>
        <taxon>Ecdysozoa</taxon>
        <taxon>Arthropoda</taxon>
        <taxon>Hexapoda</taxon>
        <taxon>Insecta</taxon>
        <taxon>Pterygota</taxon>
        <taxon>Neoptera</taxon>
        <taxon>Endopterygota</taxon>
        <taxon>Diptera</taxon>
        <taxon>Brachycera</taxon>
        <taxon>Muscomorpha</taxon>
        <taxon>Ephydroidea</taxon>
        <taxon>Drosophilidae</taxon>
        <taxon>Drosophila</taxon>
        <taxon>Sophophora</taxon>
    </lineage>
</organism>